<feature type="region of interest" description="Disordered" evidence="1">
    <location>
        <begin position="1"/>
        <end position="46"/>
    </location>
</feature>
<organism evidence="2 3">
    <name type="scientific">Pristionchus mayeri</name>
    <dbReference type="NCBI Taxonomy" id="1317129"/>
    <lineage>
        <taxon>Eukaryota</taxon>
        <taxon>Metazoa</taxon>
        <taxon>Ecdysozoa</taxon>
        <taxon>Nematoda</taxon>
        <taxon>Chromadorea</taxon>
        <taxon>Rhabditida</taxon>
        <taxon>Rhabditina</taxon>
        <taxon>Diplogasteromorpha</taxon>
        <taxon>Diplogasteroidea</taxon>
        <taxon>Neodiplogasteridae</taxon>
        <taxon>Pristionchus</taxon>
    </lineage>
</organism>
<keyword evidence="3" id="KW-1185">Reference proteome</keyword>
<feature type="non-terminal residue" evidence="2">
    <location>
        <position position="109"/>
    </location>
</feature>
<feature type="compositionally biased region" description="Basic and acidic residues" evidence="1">
    <location>
        <begin position="88"/>
        <end position="97"/>
    </location>
</feature>
<dbReference type="EMBL" id="BTRK01000001">
    <property type="protein sequence ID" value="GMR33962.1"/>
    <property type="molecule type" value="Genomic_DNA"/>
</dbReference>
<reference evidence="3" key="1">
    <citation type="submission" date="2022-10" db="EMBL/GenBank/DDBJ databases">
        <title>Genome assembly of Pristionchus species.</title>
        <authorList>
            <person name="Yoshida K."/>
            <person name="Sommer R.J."/>
        </authorList>
    </citation>
    <scope>NUCLEOTIDE SEQUENCE [LARGE SCALE GENOMIC DNA]</scope>
    <source>
        <strain evidence="3">RS5460</strain>
    </source>
</reference>
<feature type="region of interest" description="Disordered" evidence="1">
    <location>
        <begin position="85"/>
        <end position="109"/>
    </location>
</feature>
<evidence type="ECO:0000313" key="2">
    <source>
        <dbReference type="EMBL" id="GMR33962.1"/>
    </source>
</evidence>
<evidence type="ECO:0000256" key="1">
    <source>
        <dbReference type="SAM" id="MobiDB-lite"/>
    </source>
</evidence>
<feature type="compositionally biased region" description="Low complexity" evidence="1">
    <location>
        <begin position="28"/>
        <end position="46"/>
    </location>
</feature>
<protein>
    <submittedName>
        <fullName evidence="2">Uncharacterized protein</fullName>
    </submittedName>
</protein>
<comment type="caution">
    <text evidence="2">The sequence shown here is derived from an EMBL/GenBank/DDBJ whole genome shotgun (WGS) entry which is preliminary data.</text>
</comment>
<dbReference type="AlphaFoldDB" id="A0AAN5C8M3"/>
<proteinExistence type="predicted"/>
<evidence type="ECO:0000313" key="3">
    <source>
        <dbReference type="Proteomes" id="UP001328107"/>
    </source>
</evidence>
<gene>
    <name evidence="2" type="ORF">PMAYCL1PPCAC_04157</name>
</gene>
<dbReference type="Proteomes" id="UP001328107">
    <property type="component" value="Unassembled WGS sequence"/>
</dbReference>
<name>A0AAN5C8M3_9BILA</name>
<accession>A0AAN5C8M3</accession>
<sequence>MHVNSGESEREEGAVARAGNSSIKHHQQAAMSSIQQQHQQHAFSSSGIRSQQQACFSFLQHATLSVGAVRKEAVSDLFVFNSPHNLWTKRDPPKDPLDPLGLSTLSLPE</sequence>